<accession>A0A8J2VCG9</accession>
<evidence type="ECO:0000256" key="1">
    <source>
        <dbReference type="SAM" id="Phobius"/>
    </source>
</evidence>
<dbReference type="EMBL" id="BMHQ01000002">
    <property type="protein sequence ID" value="GGE06783.1"/>
    <property type="molecule type" value="Genomic_DNA"/>
</dbReference>
<evidence type="ECO:0000313" key="3">
    <source>
        <dbReference type="Proteomes" id="UP000625210"/>
    </source>
</evidence>
<feature type="transmembrane region" description="Helical" evidence="1">
    <location>
        <begin position="66"/>
        <end position="84"/>
    </location>
</feature>
<keyword evidence="1" id="KW-1133">Transmembrane helix</keyword>
<dbReference type="RefSeq" id="WP_188646344.1">
    <property type="nucleotide sequence ID" value="NZ_BMHQ01000002.1"/>
</dbReference>
<dbReference type="Proteomes" id="UP000625210">
    <property type="component" value="Unassembled WGS sequence"/>
</dbReference>
<reference evidence="2" key="1">
    <citation type="journal article" date="2014" name="Int. J. Syst. Evol. Microbiol.">
        <title>Complete genome sequence of Corynebacterium casei LMG S-19264T (=DSM 44701T), isolated from a smear-ripened cheese.</title>
        <authorList>
            <consortium name="US DOE Joint Genome Institute (JGI-PGF)"/>
            <person name="Walter F."/>
            <person name="Albersmeier A."/>
            <person name="Kalinowski J."/>
            <person name="Ruckert C."/>
        </authorList>
    </citation>
    <scope>NUCLEOTIDE SEQUENCE</scope>
    <source>
        <strain evidence="2">CGMCC 1.15179</strain>
    </source>
</reference>
<keyword evidence="1" id="KW-0812">Transmembrane</keyword>
<evidence type="ECO:0000313" key="2">
    <source>
        <dbReference type="EMBL" id="GGE06783.1"/>
    </source>
</evidence>
<keyword evidence="3" id="KW-1185">Reference proteome</keyword>
<organism evidence="2 3">
    <name type="scientific">Marinithermofilum abyssi</name>
    <dbReference type="NCBI Taxonomy" id="1571185"/>
    <lineage>
        <taxon>Bacteria</taxon>
        <taxon>Bacillati</taxon>
        <taxon>Bacillota</taxon>
        <taxon>Bacilli</taxon>
        <taxon>Bacillales</taxon>
        <taxon>Thermoactinomycetaceae</taxon>
        <taxon>Marinithermofilum</taxon>
    </lineage>
</organism>
<name>A0A8J2VCG9_9BACL</name>
<sequence>MKSYKQMFKGSGRAFFLVAQVAGLILMLLGLYLAVIVPSSQAVDTAAKDPSHIQEWFANTPGGWTLVIGIVLFLFALAGRWFAYEQKKTGNKRRKPSSGCH</sequence>
<reference evidence="2" key="2">
    <citation type="submission" date="2020-09" db="EMBL/GenBank/DDBJ databases">
        <authorList>
            <person name="Sun Q."/>
            <person name="Zhou Y."/>
        </authorList>
    </citation>
    <scope>NUCLEOTIDE SEQUENCE</scope>
    <source>
        <strain evidence="2">CGMCC 1.15179</strain>
    </source>
</reference>
<proteinExistence type="predicted"/>
<protein>
    <submittedName>
        <fullName evidence="2">Uncharacterized protein</fullName>
    </submittedName>
</protein>
<dbReference type="AlphaFoldDB" id="A0A8J2VCG9"/>
<gene>
    <name evidence="2" type="ORF">GCM10011571_04920</name>
</gene>
<keyword evidence="1" id="KW-0472">Membrane</keyword>
<comment type="caution">
    <text evidence="2">The sequence shown here is derived from an EMBL/GenBank/DDBJ whole genome shotgun (WGS) entry which is preliminary data.</text>
</comment>